<evidence type="ECO:0000259" key="4">
    <source>
        <dbReference type="PROSITE" id="PS51462"/>
    </source>
</evidence>
<dbReference type="Pfam" id="PF00293">
    <property type="entry name" value="NUDIX"/>
    <property type="match status" value="1"/>
</dbReference>
<feature type="domain" description="Nudix hydrolase" evidence="4">
    <location>
        <begin position="38"/>
        <end position="160"/>
    </location>
</feature>
<dbReference type="PRINTS" id="PR00502">
    <property type="entry name" value="NUDIXFAMILY"/>
</dbReference>
<evidence type="ECO:0000313" key="6">
    <source>
        <dbReference type="Proteomes" id="UP000253727"/>
    </source>
</evidence>
<dbReference type="InterPro" id="IPR015797">
    <property type="entry name" value="NUDIX_hydrolase-like_dom_sf"/>
</dbReference>
<dbReference type="Proteomes" id="UP000253727">
    <property type="component" value="Unassembled WGS sequence"/>
</dbReference>
<reference evidence="5 6" key="1">
    <citation type="submission" date="2018-04" db="EMBL/GenBank/DDBJ databases">
        <title>Altererythrobacter sp. HME9302 genome sequencing and assembly.</title>
        <authorList>
            <person name="Kang H."/>
            <person name="Kim H."/>
            <person name="Joh K."/>
        </authorList>
    </citation>
    <scope>NUCLEOTIDE SEQUENCE [LARGE SCALE GENOMIC DNA]</scope>
    <source>
        <strain evidence="5 6">HME9302</strain>
    </source>
</reference>
<dbReference type="InterPro" id="IPR020084">
    <property type="entry name" value="NUDIX_hydrolase_CS"/>
</dbReference>
<dbReference type="PANTHER" id="PTHR43046:SF14">
    <property type="entry name" value="MUTT_NUDIX FAMILY PROTEIN"/>
    <property type="match status" value="1"/>
</dbReference>
<dbReference type="GO" id="GO:0016787">
    <property type="term" value="F:hydrolase activity"/>
    <property type="evidence" value="ECO:0007669"/>
    <property type="project" value="UniProtKB-KW"/>
</dbReference>
<dbReference type="PROSITE" id="PS00893">
    <property type="entry name" value="NUDIX_BOX"/>
    <property type="match status" value="1"/>
</dbReference>
<keyword evidence="2 3" id="KW-0378">Hydrolase</keyword>
<dbReference type="PANTHER" id="PTHR43046">
    <property type="entry name" value="GDP-MANNOSE MANNOSYL HYDROLASE"/>
    <property type="match status" value="1"/>
</dbReference>
<comment type="cofactor">
    <cofactor evidence="1">
        <name>Mg(2+)</name>
        <dbReference type="ChEBI" id="CHEBI:18420"/>
    </cofactor>
</comment>
<evidence type="ECO:0000256" key="2">
    <source>
        <dbReference type="ARBA" id="ARBA00022801"/>
    </source>
</evidence>
<evidence type="ECO:0000313" key="5">
    <source>
        <dbReference type="EMBL" id="RDC60716.1"/>
    </source>
</evidence>
<dbReference type="AlphaFoldDB" id="A0A369QBV3"/>
<dbReference type="PROSITE" id="PS51462">
    <property type="entry name" value="NUDIX"/>
    <property type="match status" value="1"/>
</dbReference>
<name>A0A369QBV3_9SPHN</name>
<comment type="caution">
    <text evidence="5">The sequence shown here is derived from an EMBL/GenBank/DDBJ whole genome shotgun (WGS) entry which is preliminary data.</text>
</comment>
<dbReference type="RefSeq" id="WP_115366822.1">
    <property type="nucleotide sequence ID" value="NZ_QBKA01000002.1"/>
</dbReference>
<gene>
    <name evidence="5" type="ORF">HME9302_01931</name>
</gene>
<dbReference type="InterPro" id="IPR000086">
    <property type="entry name" value="NUDIX_hydrolase_dom"/>
</dbReference>
<organism evidence="5 6">
    <name type="scientific">Alteripontixanthobacter maritimus</name>
    <dbReference type="NCBI Taxonomy" id="2161824"/>
    <lineage>
        <taxon>Bacteria</taxon>
        <taxon>Pseudomonadati</taxon>
        <taxon>Pseudomonadota</taxon>
        <taxon>Alphaproteobacteria</taxon>
        <taxon>Sphingomonadales</taxon>
        <taxon>Erythrobacteraceae</taxon>
        <taxon>Alteripontixanthobacter</taxon>
    </lineage>
</organism>
<dbReference type="InterPro" id="IPR020476">
    <property type="entry name" value="Nudix_hydrolase"/>
</dbReference>
<dbReference type="Gene3D" id="3.90.79.10">
    <property type="entry name" value="Nucleoside Triphosphate Pyrophosphohydrolase"/>
    <property type="match status" value="1"/>
</dbReference>
<comment type="similarity">
    <text evidence="3">Belongs to the Nudix hydrolase family.</text>
</comment>
<dbReference type="SUPFAM" id="SSF55811">
    <property type="entry name" value="Nudix"/>
    <property type="match status" value="1"/>
</dbReference>
<sequence length="160" mass="17480">MLRLIEQLAERILPAPLHRFALNFAHRTRHTYRRIAKPQLEGVSVILRDAAGHVLLVRHSYGPPTWALPGGGIESGEAPAHAARRELREELGVDVPNLAKLAELAETLSGTSHTAHVFTGLAEGGVTPDGREIVEARWFARDALPDALSQVAATRLRLLD</sequence>
<dbReference type="EC" id="3.6.1.-" evidence="5"/>
<dbReference type="OrthoDB" id="8480561at2"/>
<dbReference type="EMBL" id="QBKA01000002">
    <property type="protein sequence ID" value="RDC60716.1"/>
    <property type="molecule type" value="Genomic_DNA"/>
</dbReference>
<proteinExistence type="inferred from homology"/>
<evidence type="ECO:0000256" key="1">
    <source>
        <dbReference type="ARBA" id="ARBA00001946"/>
    </source>
</evidence>
<protein>
    <submittedName>
        <fullName evidence="5">RNA pyrophosphohydrolase</fullName>
        <ecNumber evidence="5">3.6.1.-</ecNumber>
    </submittedName>
</protein>
<accession>A0A369QBV3</accession>
<keyword evidence="6" id="KW-1185">Reference proteome</keyword>
<evidence type="ECO:0000256" key="3">
    <source>
        <dbReference type="RuleBase" id="RU003476"/>
    </source>
</evidence>